<evidence type="ECO:0000256" key="10">
    <source>
        <dbReference type="ARBA" id="ARBA00022741"/>
    </source>
</evidence>
<dbReference type="SMART" id="SM00220">
    <property type="entry name" value="S_TKc"/>
    <property type="match status" value="1"/>
</dbReference>
<feature type="compositionally biased region" description="Polar residues" evidence="19">
    <location>
        <begin position="1614"/>
        <end position="1628"/>
    </location>
</feature>
<feature type="compositionally biased region" description="Polar residues" evidence="19">
    <location>
        <begin position="1732"/>
        <end position="1744"/>
    </location>
</feature>
<feature type="compositionally biased region" description="Polar residues" evidence="19">
    <location>
        <begin position="1673"/>
        <end position="1685"/>
    </location>
</feature>
<dbReference type="CDD" id="cd12087">
    <property type="entry name" value="TM_EGFR-like"/>
    <property type="match status" value="1"/>
</dbReference>
<protein>
    <recommendedName>
        <fullName evidence="2">non-specific serine/threonine protein kinase</fullName>
        <ecNumber evidence="2">2.7.11.1</ecNumber>
    </recommendedName>
</protein>
<name>A0AAV0RE82_9ROSI</name>
<dbReference type="InterPro" id="IPR051824">
    <property type="entry name" value="LRR_Rcpt-Like_S/T_Kinase"/>
</dbReference>
<evidence type="ECO:0000256" key="16">
    <source>
        <dbReference type="ARBA" id="ARBA00023180"/>
    </source>
</evidence>
<feature type="compositionally biased region" description="Low complexity" evidence="19">
    <location>
        <begin position="961"/>
        <end position="974"/>
    </location>
</feature>
<dbReference type="SUPFAM" id="SSF52058">
    <property type="entry name" value="L domain-like"/>
    <property type="match status" value="1"/>
</dbReference>
<evidence type="ECO:0000256" key="20">
    <source>
        <dbReference type="SAM" id="Phobius"/>
    </source>
</evidence>
<keyword evidence="12" id="KW-0067">ATP-binding</keyword>
<proteinExistence type="predicted"/>
<keyword evidence="23" id="KW-1185">Reference proteome</keyword>
<dbReference type="Gene3D" id="1.10.510.10">
    <property type="entry name" value="Transferase(Phosphotransferase) domain 1"/>
    <property type="match status" value="1"/>
</dbReference>
<dbReference type="InterPro" id="IPR032675">
    <property type="entry name" value="LRR_dom_sf"/>
</dbReference>
<evidence type="ECO:0000256" key="3">
    <source>
        <dbReference type="ARBA" id="ARBA00022527"/>
    </source>
</evidence>
<evidence type="ECO:0000256" key="17">
    <source>
        <dbReference type="ARBA" id="ARBA00047899"/>
    </source>
</evidence>
<evidence type="ECO:0000256" key="1">
    <source>
        <dbReference type="ARBA" id="ARBA00004479"/>
    </source>
</evidence>
<dbReference type="Pfam" id="PF10536">
    <property type="entry name" value="PMD"/>
    <property type="match status" value="1"/>
</dbReference>
<evidence type="ECO:0000256" key="11">
    <source>
        <dbReference type="ARBA" id="ARBA00022777"/>
    </source>
</evidence>
<keyword evidence="14 20" id="KW-0472">Membrane</keyword>
<dbReference type="GO" id="GO:0005524">
    <property type="term" value="F:ATP binding"/>
    <property type="evidence" value="ECO:0007669"/>
    <property type="project" value="UniProtKB-KW"/>
</dbReference>
<evidence type="ECO:0000313" key="22">
    <source>
        <dbReference type="EMBL" id="CAI0555556.1"/>
    </source>
</evidence>
<keyword evidence="7 20" id="KW-0812">Transmembrane</keyword>
<dbReference type="SUPFAM" id="SSF56112">
    <property type="entry name" value="Protein kinase-like (PK-like)"/>
    <property type="match status" value="1"/>
</dbReference>
<dbReference type="InterPro" id="IPR008271">
    <property type="entry name" value="Ser/Thr_kinase_AS"/>
</dbReference>
<dbReference type="Gene3D" id="3.80.10.10">
    <property type="entry name" value="Ribonuclease Inhibitor"/>
    <property type="match status" value="2"/>
</dbReference>
<keyword evidence="3" id="KW-0723">Serine/threonine-protein kinase</keyword>
<evidence type="ECO:0000256" key="7">
    <source>
        <dbReference type="ARBA" id="ARBA00022692"/>
    </source>
</evidence>
<dbReference type="Pfam" id="PF07714">
    <property type="entry name" value="PK_Tyr_Ser-Thr"/>
    <property type="match status" value="1"/>
</dbReference>
<keyword evidence="8" id="KW-0732">Signal</keyword>
<dbReference type="GO" id="GO:0004674">
    <property type="term" value="F:protein serine/threonine kinase activity"/>
    <property type="evidence" value="ECO:0007669"/>
    <property type="project" value="UniProtKB-KW"/>
</dbReference>
<keyword evidence="5" id="KW-0433">Leucine-rich repeat</keyword>
<comment type="caution">
    <text evidence="22">The sequence shown here is derived from an EMBL/GenBank/DDBJ whole genome shotgun (WGS) entry which is preliminary data.</text>
</comment>
<dbReference type="PROSITE" id="PS50011">
    <property type="entry name" value="PROTEIN_KINASE_DOM"/>
    <property type="match status" value="1"/>
</dbReference>
<dbReference type="GO" id="GO:0005886">
    <property type="term" value="C:plasma membrane"/>
    <property type="evidence" value="ECO:0007669"/>
    <property type="project" value="TreeGrafter"/>
</dbReference>
<evidence type="ECO:0000256" key="4">
    <source>
        <dbReference type="ARBA" id="ARBA00022553"/>
    </source>
</evidence>
<dbReference type="InterPro" id="IPR021720">
    <property type="entry name" value="Malectin_dom"/>
</dbReference>
<dbReference type="Gene3D" id="3.30.200.20">
    <property type="entry name" value="Phosphorylase Kinase, domain 1"/>
    <property type="match status" value="1"/>
</dbReference>
<dbReference type="PROSITE" id="PS00108">
    <property type="entry name" value="PROTEIN_KINASE_ST"/>
    <property type="match status" value="1"/>
</dbReference>
<dbReference type="FunFam" id="3.30.200.20:FF:000140">
    <property type="entry name" value="Leucine-rich repeat receptor-like protein kinase"/>
    <property type="match status" value="1"/>
</dbReference>
<dbReference type="FunFam" id="3.80.10.10:FF:000041">
    <property type="entry name" value="LRR receptor-like serine/threonine-protein kinase ERECTA"/>
    <property type="match status" value="1"/>
</dbReference>
<dbReference type="InterPro" id="IPR011009">
    <property type="entry name" value="Kinase-like_dom_sf"/>
</dbReference>
<keyword evidence="6" id="KW-0808">Transferase</keyword>
<dbReference type="InterPro" id="IPR000719">
    <property type="entry name" value="Prot_kinase_dom"/>
</dbReference>
<dbReference type="PANTHER" id="PTHR48006">
    <property type="entry name" value="LEUCINE-RICH REPEAT-CONTAINING PROTEIN DDB_G0281931-RELATED"/>
    <property type="match status" value="1"/>
</dbReference>
<comment type="subcellular location">
    <subcellularLocation>
        <location evidence="1">Membrane</location>
        <topology evidence="1">Single-pass type I membrane protein</topology>
    </subcellularLocation>
</comment>
<dbReference type="CDD" id="cd14066">
    <property type="entry name" value="STKc_IRAK"/>
    <property type="match status" value="1"/>
</dbReference>
<keyword evidence="4" id="KW-0597">Phosphoprotein</keyword>
<evidence type="ECO:0000313" key="23">
    <source>
        <dbReference type="Proteomes" id="UP001154282"/>
    </source>
</evidence>
<reference evidence="22" key="1">
    <citation type="submission" date="2022-08" db="EMBL/GenBank/DDBJ databases">
        <authorList>
            <person name="Gutierrez-Valencia J."/>
        </authorList>
    </citation>
    <scope>NUCLEOTIDE SEQUENCE</scope>
</reference>
<dbReference type="Proteomes" id="UP001154282">
    <property type="component" value="Unassembled WGS sequence"/>
</dbReference>
<evidence type="ECO:0000256" key="6">
    <source>
        <dbReference type="ARBA" id="ARBA00022679"/>
    </source>
</evidence>
<evidence type="ECO:0000259" key="21">
    <source>
        <dbReference type="PROSITE" id="PS50011"/>
    </source>
</evidence>
<keyword evidence="15" id="KW-0675">Receptor</keyword>
<dbReference type="InterPro" id="IPR019557">
    <property type="entry name" value="AminoTfrase-like_pln_mobile"/>
</dbReference>
<evidence type="ECO:0000256" key="19">
    <source>
        <dbReference type="SAM" id="MobiDB-lite"/>
    </source>
</evidence>
<evidence type="ECO:0000256" key="5">
    <source>
        <dbReference type="ARBA" id="ARBA00022614"/>
    </source>
</evidence>
<feature type="compositionally biased region" description="Polar residues" evidence="19">
    <location>
        <begin position="1579"/>
        <end position="1598"/>
    </location>
</feature>
<dbReference type="PANTHER" id="PTHR48006:SF62">
    <property type="entry name" value="LEUCINE-RICH REPEAT TRANSMEMBRANE PROTEIN KINASE"/>
    <property type="match status" value="1"/>
</dbReference>
<evidence type="ECO:0000256" key="14">
    <source>
        <dbReference type="ARBA" id="ARBA00023136"/>
    </source>
</evidence>
<evidence type="ECO:0000256" key="2">
    <source>
        <dbReference type="ARBA" id="ARBA00012513"/>
    </source>
</evidence>
<evidence type="ECO:0000256" key="12">
    <source>
        <dbReference type="ARBA" id="ARBA00022840"/>
    </source>
</evidence>
<feature type="compositionally biased region" description="Polar residues" evidence="19">
    <location>
        <begin position="1698"/>
        <end position="1720"/>
    </location>
</feature>
<keyword evidence="13 20" id="KW-1133">Transmembrane helix</keyword>
<evidence type="ECO:0000256" key="15">
    <source>
        <dbReference type="ARBA" id="ARBA00023170"/>
    </source>
</evidence>
<dbReference type="Pfam" id="PF11721">
    <property type="entry name" value="Malectin"/>
    <property type="match status" value="1"/>
</dbReference>
<dbReference type="FunFam" id="1.10.510.10:FF:000044">
    <property type="entry name" value="Putative LRR receptor-like serine/threonine-protein kinase"/>
    <property type="match status" value="1"/>
</dbReference>
<feature type="region of interest" description="Disordered" evidence="19">
    <location>
        <begin position="961"/>
        <end position="985"/>
    </location>
</feature>
<dbReference type="InterPro" id="IPR001245">
    <property type="entry name" value="Ser-Thr/Tyr_kinase_cat_dom"/>
</dbReference>
<keyword evidence="10" id="KW-0547">Nucleotide-binding</keyword>
<evidence type="ECO:0000256" key="13">
    <source>
        <dbReference type="ARBA" id="ARBA00022989"/>
    </source>
</evidence>
<evidence type="ECO:0000256" key="8">
    <source>
        <dbReference type="ARBA" id="ARBA00022729"/>
    </source>
</evidence>
<keyword evidence="11" id="KW-0418">Kinase</keyword>
<comment type="catalytic activity">
    <reaction evidence="18">
        <text>L-seryl-[protein] + ATP = O-phospho-L-seryl-[protein] + ADP + H(+)</text>
        <dbReference type="Rhea" id="RHEA:17989"/>
        <dbReference type="Rhea" id="RHEA-COMP:9863"/>
        <dbReference type="Rhea" id="RHEA-COMP:11604"/>
        <dbReference type="ChEBI" id="CHEBI:15378"/>
        <dbReference type="ChEBI" id="CHEBI:29999"/>
        <dbReference type="ChEBI" id="CHEBI:30616"/>
        <dbReference type="ChEBI" id="CHEBI:83421"/>
        <dbReference type="ChEBI" id="CHEBI:456216"/>
        <dbReference type="EC" id="2.7.11.1"/>
    </reaction>
</comment>
<dbReference type="EMBL" id="CAMGYJ010000010">
    <property type="protein sequence ID" value="CAI0555556.1"/>
    <property type="molecule type" value="Genomic_DNA"/>
</dbReference>
<feature type="domain" description="Protein kinase" evidence="21">
    <location>
        <begin position="656"/>
        <end position="930"/>
    </location>
</feature>
<keyword evidence="16" id="KW-0325">Glycoprotein</keyword>
<organism evidence="22 23">
    <name type="scientific">Linum tenue</name>
    <dbReference type="NCBI Taxonomy" id="586396"/>
    <lineage>
        <taxon>Eukaryota</taxon>
        <taxon>Viridiplantae</taxon>
        <taxon>Streptophyta</taxon>
        <taxon>Embryophyta</taxon>
        <taxon>Tracheophyta</taxon>
        <taxon>Spermatophyta</taxon>
        <taxon>Magnoliopsida</taxon>
        <taxon>eudicotyledons</taxon>
        <taxon>Gunneridae</taxon>
        <taxon>Pentapetalae</taxon>
        <taxon>rosids</taxon>
        <taxon>fabids</taxon>
        <taxon>Malpighiales</taxon>
        <taxon>Linaceae</taxon>
        <taxon>Linum</taxon>
    </lineage>
</organism>
<feature type="compositionally biased region" description="Polar residues" evidence="19">
    <location>
        <begin position="1640"/>
        <end position="1654"/>
    </location>
</feature>
<feature type="region of interest" description="Disordered" evidence="19">
    <location>
        <begin position="1546"/>
        <end position="1770"/>
    </location>
</feature>
<keyword evidence="9" id="KW-0677">Repeat</keyword>
<dbReference type="EC" id="2.7.11.1" evidence="2"/>
<comment type="catalytic activity">
    <reaction evidence="17">
        <text>L-threonyl-[protein] + ATP = O-phospho-L-threonyl-[protein] + ADP + H(+)</text>
        <dbReference type="Rhea" id="RHEA:46608"/>
        <dbReference type="Rhea" id="RHEA-COMP:11060"/>
        <dbReference type="Rhea" id="RHEA-COMP:11605"/>
        <dbReference type="ChEBI" id="CHEBI:15378"/>
        <dbReference type="ChEBI" id="CHEBI:30013"/>
        <dbReference type="ChEBI" id="CHEBI:30616"/>
        <dbReference type="ChEBI" id="CHEBI:61977"/>
        <dbReference type="ChEBI" id="CHEBI:456216"/>
        <dbReference type="EC" id="2.7.11.1"/>
    </reaction>
</comment>
<sequence length="1785" mass="196348">MSIASPYSAAQLLVAVVYAVSIAGVVQLALAQNQTRATTDPDEARALNAIFERWGIEAQPGQWNISGELCSGSALGSSPTIDEQAFNPFIKCDCTFNSSTVCRITALKVSSMDIAGPIPDELWSLTLLTNLNLGLNFLSGTLSPSIGNLTRMQWLNLATNQFTGPVPREIGLLTDLRSFGFGSNNFTGSLPSELGTLSRLQQMYFDSAGVSGPIPSTFANLTRMETVWGSDNALTGTIPSFIGNWRSLTTLRIGGITNGTSSLGFIGGLTSLSTLVLRDSSISGTIPSDIWGDYPNLGFLFLGNNSLNGTLPAQKSLSLVNIDVSYNNLGGPLPSWTNGTNLQLNIVFNNFTIDPSNTNGLPSGIHCLQQGFPCNRNNPIYSQFSVKCGGPAITTASPRLTYERDNETLGPATYFVTGTNRWGVSNVGLFAGNNNPQYTRFSSSQFTNTLDPELFQTARLSASSLRYYGMGLENGNYNVTLQFAETTIENGNTWRSLGRRMFDVYIQGTRVLRDFDIRSAAGGVSTRAVQRQFTVRVSENYMDIHLYWAGKGTCCIPAQGVYGPSISAISALPDFVPTVTDIPPSTDSGGNDNKTGMIVGIIIGVLVPCSILAIVMIVIIRRKRRQRAFEDEELQGIDNRPYTFSYAELRGATHDFSPSNKLGEGGFGPVYMGKLDDGRVIAVKQLSVQSHQGKSQFITEIATISAVQHRNLVKLYGCCIEGENRLLVYEYLENKSLDKALFGESSLNLDWPTRYDVCLGVARGLAYLHEESRLRIVHRDVKASNILLDSELVPKISDFGLAKLYDDKKTHISTRVAGTIGYLAPEYAMRGHLTEKADVFAFGVVALEVVSGRPNSDPTLNDEKMYLLEWAWYLHENNREVELADSRLSEFDEEELKRFVGIALLCTQASPSLRPSMSRVVAMLSGDIEVSTVTSRPGYLTDWRYDDTTGSFMSDIATKGTTDTSHYTSSTSTSMVADPEVSPHNASKPMLHGIIGEETFGGSPTVPRAAPTLLRQFPSPRLLLLGQFIGGPSTFFPCSQEPEMDPTSFTPPRGVNPGPIDKSVLWAGDHRCERVWLNQMLGSFKLRDQAIVKYDDRYQDALESIGFASIKPISKIHLDAALITAVVERWRPETSTFHFRTGECTISLQDVEMILGLRVEGLPVTTKTDKSQTNSVQKMCEECLGVNPGGSNLEGTRLNMKWLRHAFDSLPEDAGKADVDRYALAYMLSLIGGVLFPNRSGANVTCNYLWILRNWDLACRCSWGSAVLSNTYHEMGRTVLGYGSTGGNTCGDLAGCYILIQLWAWQRLPSIAPIPVLPYSPASPFGLRWTNPKKAAPKMHVRDHRRFLDTTDDFVWNPYMLEEHQFRTIWVCVTPLICFHSVAWHHPDRVMRQFNLLQHIPTVVETKNEVETLLKKDNRAQENDWPEHHSLYIQYWEEIEEHRICGDPIPRHSMHYHAAYMEWYRHITRRFITYDAGQLETMNDILEHARQFTRSGDPLNAATVQSLDQLLKNCMLVGDGDARELGGILLDEAPHRQGYLVYPDYVPPAQQERRQQKRRACGRANEEHEQQLQIPEPLQVSSSGHGSSRGNCEPTQPSAHHATSIPENHGGFGSQSQHVTPSPTSQLCSLPGGGHGGSGFSQVVSTHSQETGGFSSRIVRHRSQEPALGRPSNVDSVNEVSTGTPDQPLLGGGHGGSEFSQFGSTDSQGTGGFSSPTVQHRSQEAVLGRPSNVDSGNEDSTGTPDQPLLGGHGRGKAVVNEGGSQRDFRLRPLTNLPSILRRRTR</sequence>
<accession>A0AAV0RE82</accession>
<gene>
    <name evidence="22" type="ORF">LITE_LOCUS47642</name>
</gene>
<dbReference type="FunFam" id="2.60.120.430:FF:000002">
    <property type="entry name" value="Leucine-rich repeat receptor-like protein kinase"/>
    <property type="match status" value="1"/>
</dbReference>
<evidence type="ECO:0000256" key="9">
    <source>
        <dbReference type="ARBA" id="ARBA00022737"/>
    </source>
</evidence>
<evidence type="ECO:0000256" key="18">
    <source>
        <dbReference type="ARBA" id="ARBA00048679"/>
    </source>
</evidence>
<dbReference type="Gene3D" id="2.60.120.430">
    <property type="entry name" value="Galactose-binding lectin"/>
    <property type="match status" value="1"/>
</dbReference>
<feature type="transmembrane region" description="Helical" evidence="20">
    <location>
        <begin position="597"/>
        <end position="620"/>
    </location>
</feature>